<name>A0A061I3R5_CRIGR</name>
<evidence type="ECO:0000313" key="6">
    <source>
        <dbReference type="Proteomes" id="UP000030759"/>
    </source>
</evidence>
<proteinExistence type="predicted"/>
<dbReference type="CDD" id="cd00051">
    <property type="entry name" value="EFh"/>
    <property type="match status" value="1"/>
</dbReference>
<keyword evidence="3" id="KW-0106">Calcium</keyword>
<evidence type="ECO:0000313" key="5">
    <source>
        <dbReference type="EMBL" id="ERE69553.1"/>
    </source>
</evidence>
<sequence>MFLERYLARYLSKLAKWYCGKKGMVTGVFIVQLHSICSQKMAKKESKEEILKAFRLFDDDETRKILFKNLKCMANNLGKSLTDKELQEMIDKTDGDGNGEVNEEDFLKIIKKTNLY</sequence>
<feature type="domain" description="EF-hand" evidence="4">
    <location>
        <begin position="45"/>
        <end position="80"/>
    </location>
</feature>
<dbReference type="GO" id="GO:0005509">
    <property type="term" value="F:calcium ion binding"/>
    <property type="evidence" value="ECO:0007669"/>
    <property type="project" value="InterPro"/>
</dbReference>
<dbReference type="InterPro" id="IPR011992">
    <property type="entry name" value="EF-hand-dom_pair"/>
</dbReference>
<dbReference type="EMBL" id="KE681394">
    <property type="protein sequence ID" value="ERE69553.1"/>
    <property type="molecule type" value="Genomic_DNA"/>
</dbReference>
<dbReference type="InterPro" id="IPR002048">
    <property type="entry name" value="EF_hand_dom"/>
</dbReference>
<dbReference type="FunFam" id="1.10.238.10:FF:000001">
    <property type="entry name" value="Calmodulin 1"/>
    <property type="match status" value="1"/>
</dbReference>
<dbReference type="AlphaFoldDB" id="A0A061I3R5"/>
<keyword evidence="1" id="KW-0479">Metal-binding</keyword>
<reference evidence="6" key="1">
    <citation type="journal article" date="2013" name="Nat. Biotechnol.">
        <title>Chinese hamster genome sequenced from sorted chromosomes.</title>
        <authorList>
            <person name="Brinkrolf K."/>
            <person name="Rupp O."/>
            <person name="Laux H."/>
            <person name="Kollin F."/>
            <person name="Ernst W."/>
            <person name="Linke B."/>
            <person name="Kofler R."/>
            <person name="Romand S."/>
            <person name="Hesse F."/>
            <person name="Budach W.E."/>
            <person name="Galosy S."/>
            <person name="Muller D."/>
            <person name="Noll T."/>
            <person name="Wienberg J."/>
            <person name="Jostock T."/>
            <person name="Leonard M."/>
            <person name="Grillari J."/>
            <person name="Tauch A."/>
            <person name="Goesmann A."/>
            <person name="Helk B."/>
            <person name="Mott J.E."/>
            <person name="Puhler A."/>
            <person name="Borth N."/>
        </authorList>
    </citation>
    <scope>NUCLEOTIDE SEQUENCE [LARGE SCALE GENOMIC DNA]</scope>
    <source>
        <strain evidence="6">17A/GY</strain>
    </source>
</reference>
<organism evidence="5 6">
    <name type="scientific">Cricetulus griseus</name>
    <name type="common">Chinese hamster</name>
    <name type="synonym">Cricetulus barabensis griseus</name>
    <dbReference type="NCBI Taxonomy" id="10029"/>
    <lineage>
        <taxon>Eukaryota</taxon>
        <taxon>Metazoa</taxon>
        <taxon>Chordata</taxon>
        <taxon>Craniata</taxon>
        <taxon>Vertebrata</taxon>
        <taxon>Euteleostomi</taxon>
        <taxon>Mammalia</taxon>
        <taxon>Eutheria</taxon>
        <taxon>Euarchontoglires</taxon>
        <taxon>Glires</taxon>
        <taxon>Rodentia</taxon>
        <taxon>Myomorpha</taxon>
        <taxon>Muroidea</taxon>
        <taxon>Cricetidae</taxon>
        <taxon>Cricetinae</taxon>
        <taxon>Cricetulus</taxon>
    </lineage>
</organism>
<dbReference type="PANTHER" id="PTHR23048">
    <property type="entry name" value="MYOSIN LIGHT CHAIN 1, 3"/>
    <property type="match status" value="1"/>
</dbReference>
<dbReference type="Gene3D" id="1.10.238.10">
    <property type="entry name" value="EF-hand"/>
    <property type="match status" value="1"/>
</dbReference>
<accession>A0A061I3R5</accession>
<dbReference type="InterPro" id="IPR018247">
    <property type="entry name" value="EF_Hand_1_Ca_BS"/>
</dbReference>
<keyword evidence="2" id="KW-0677">Repeat</keyword>
<dbReference type="PROSITE" id="PS00018">
    <property type="entry name" value="EF_HAND_1"/>
    <property type="match status" value="1"/>
</dbReference>
<evidence type="ECO:0000256" key="3">
    <source>
        <dbReference type="ARBA" id="ARBA00022837"/>
    </source>
</evidence>
<dbReference type="PANTHER" id="PTHR23048:SF59">
    <property type="entry name" value="EF-HAND SUPERFAMILY PROTEIN"/>
    <property type="match status" value="1"/>
</dbReference>
<dbReference type="GO" id="GO:0016460">
    <property type="term" value="C:myosin II complex"/>
    <property type="evidence" value="ECO:0007669"/>
    <property type="project" value="TreeGrafter"/>
</dbReference>
<dbReference type="Proteomes" id="UP000030759">
    <property type="component" value="Unassembled WGS sequence"/>
</dbReference>
<dbReference type="Pfam" id="PF13499">
    <property type="entry name" value="EF-hand_7"/>
    <property type="match status" value="1"/>
</dbReference>
<dbReference type="SUPFAM" id="SSF47473">
    <property type="entry name" value="EF-hand"/>
    <property type="match status" value="1"/>
</dbReference>
<gene>
    <name evidence="5" type="ORF">H671_6g17074</name>
</gene>
<dbReference type="SMART" id="SM00054">
    <property type="entry name" value="EFh"/>
    <property type="match status" value="2"/>
</dbReference>
<evidence type="ECO:0000256" key="2">
    <source>
        <dbReference type="ARBA" id="ARBA00022737"/>
    </source>
</evidence>
<feature type="domain" description="EF-hand" evidence="4">
    <location>
        <begin position="81"/>
        <end position="116"/>
    </location>
</feature>
<dbReference type="PROSITE" id="PS50222">
    <property type="entry name" value="EF_HAND_2"/>
    <property type="match status" value="2"/>
</dbReference>
<protein>
    <submittedName>
        <fullName evidence="5">Centrin-1-like protein</fullName>
    </submittedName>
</protein>
<dbReference type="InterPro" id="IPR050230">
    <property type="entry name" value="CALM/Myosin/TropC-like"/>
</dbReference>
<evidence type="ECO:0000259" key="4">
    <source>
        <dbReference type="PROSITE" id="PS50222"/>
    </source>
</evidence>
<evidence type="ECO:0000256" key="1">
    <source>
        <dbReference type="ARBA" id="ARBA00022723"/>
    </source>
</evidence>